<sequence>MEHIAALLLIVGCSGDLKDCSEMPAPTPIYETFEECQVELRITLASMAGQRDKVLGQCVYVDPAMEEEDAELVWDVQKDGKLVASIEAGNSAIATSVDRSLTTGSINR</sequence>
<organism evidence="1 2">
    <name type="scientific">Pseudaminobacter soli</name>
    <name type="common">ex Zhang et al. 2022</name>
    <dbReference type="NCBI Taxonomy" id="2831468"/>
    <lineage>
        <taxon>Bacteria</taxon>
        <taxon>Pseudomonadati</taxon>
        <taxon>Pseudomonadota</taxon>
        <taxon>Alphaproteobacteria</taxon>
        <taxon>Hyphomicrobiales</taxon>
        <taxon>Phyllobacteriaceae</taxon>
        <taxon>Pseudaminobacter</taxon>
    </lineage>
</organism>
<comment type="caution">
    <text evidence="1">The sequence shown here is derived from an EMBL/GenBank/DDBJ whole genome shotgun (WGS) entry which is preliminary data.</text>
</comment>
<evidence type="ECO:0000313" key="2">
    <source>
        <dbReference type="Proteomes" id="UP000680348"/>
    </source>
</evidence>
<accession>A0A942E3N5</accession>
<name>A0A942E3N5_9HYPH</name>
<dbReference type="AlphaFoldDB" id="A0A942E3N5"/>
<keyword evidence="2" id="KW-1185">Reference proteome</keyword>
<protein>
    <submittedName>
        <fullName evidence="1">Uncharacterized protein</fullName>
    </submittedName>
</protein>
<gene>
    <name evidence="1" type="ORF">KEU06_18155</name>
</gene>
<reference evidence="1" key="1">
    <citation type="submission" date="2021-04" db="EMBL/GenBank/DDBJ databases">
        <title>Pseudaminobacter soli sp. nov., isolated from paddy soil contaminated by heavy metals.</title>
        <authorList>
            <person name="Zhang K."/>
        </authorList>
    </citation>
    <scope>NUCLEOTIDE SEQUENCE</scope>
    <source>
        <strain evidence="1">19-2017</strain>
    </source>
</reference>
<proteinExistence type="predicted"/>
<evidence type="ECO:0000313" key="1">
    <source>
        <dbReference type="EMBL" id="MBS3650543.1"/>
    </source>
</evidence>
<dbReference type="RefSeq" id="WP_188256084.1">
    <property type="nucleotide sequence ID" value="NZ_JABVCF010000009.1"/>
</dbReference>
<dbReference type="Proteomes" id="UP000680348">
    <property type="component" value="Unassembled WGS sequence"/>
</dbReference>
<dbReference type="EMBL" id="JAGWCR010000009">
    <property type="protein sequence ID" value="MBS3650543.1"/>
    <property type="molecule type" value="Genomic_DNA"/>
</dbReference>